<proteinExistence type="predicted"/>
<evidence type="ECO:0000313" key="1">
    <source>
        <dbReference type="EMBL" id="KZV13675.1"/>
    </source>
</evidence>
<dbReference type="EMBL" id="KV029860">
    <property type="protein sequence ID" value="KZV13675.1"/>
    <property type="molecule type" value="Genomic_DNA"/>
</dbReference>
<dbReference type="Proteomes" id="UP000250235">
    <property type="component" value="Unassembled WGS sequence"/>
</dbReference>
<name>A0A2Z7A3Z6_9LAMI</name>
<sequence>MADAPTYLDQLSLVSPWFGPWLVSLEPHGPWGGPVGRAPALVAREWRTNVKTSRWSRRRSMAKASICSDQFSLVSQRFEPSGLVRTIWTWGWSIRKGFGSGGRSREKERKNQRLVVVTAA</sequence>
<accession>A0A2Z7A3Z6</accession>
<organism evidence="1 2">
    <name type="scientific">Dorcoceras hygrometricum</name>
    <dbReference type="NCBI Taxonomy" id="472368"/>
    <lineage>
        <taxon>Eukaryota</taxon>
        <taxon>Viridiplantae</taxon>
        <taxon>Streptophyta</taxon>
        <taxon>Embryophyta</taxon>
        <taxon>Tracheophyta</taxon>
        <taxon>Spermatophyta</taxon>
        <taxon>Magnoliopsida</taxon>
        <taxon>eudicotyledons</taxon>
        <taxon>Gunneridae</taxon>
        <taxon>Pentapetalae</taxon>
        <taxon>asterids</taxon>
        <taxon>lamiids</taxon>
        <taxon>Lamiales</taxon>
        <taxon>Gesneriaceae</taxon>
        <taxon>Didymocarpoideae</taxon>
        <taxon>Trichosporeae</taxon>
        <taxon>Loxocarpinae</taxon>
        <taxon>Dorcoceras</taxon>
    </lineage>
</organism>
<dbReference type="AlphaFoldDB" id="A0A2Z7A3Z6"/>
<protein>
    <submittedName>
        <fullName evidence="1">Uncharacterized protein</fullName>
    </submittedName>
</protein>
<reference evidence="1 2" key="1">
    <citation type="journal article" date="2015" name="Proc. Natl. Acad. Sci. U.S.A.">
        <title>The resurrection genome of Boea hygrometrica: A blueprint for survival of dehydration.</title>
        <authorList>
            <person name="Xiao L."/>
            <person name="Yang G."/>
            <person name="Zhang L."/>
            <person name="Yang X."/>
            <person name="Zhao S."/>
            <person name="Ji Z."/>
            <person name="Zhou Q."/>
            <person name="Hu M."/>
            <person name="Wang Y."/>
            <person name="Chen M."/>
            <person name="Xu Y."/>
            <person name="Jin H."/>
            <person name="Xiao X."/>
            <person name="Hu G."/>
            <person name="Bao F."/>
            <person name="Hu Y."/>
            <person name="Wan P."/>
            <person name="Li L."/>
            <person name="Deng X."/>
            <person name="Kuang T."/>
            <person name="Xiang C."/>
            <person name="Zhu J.K."/>
            <person name="Oliver M.J."/>
            <person name="He Y."/>
        </authorList>
    </citation>
    <scope>NUCLEOTIDE SEQUENCE [LARGE SCALE GENOMIC DNA]</scope>
    <source>
        <strain evidence="2">cv. XS01</strain>
    </source>
</reference>
<evidence type="ECO:0000313" key="2">
    <source>
        <dbReference type="Proteomes" id="UP000250235"/>
    </source>
</evidence>
<keyword evidence="2" id="KW-1185">Reference proteome</keyword>
<gene>
    <name evidence="1" type="ORF">F511_45163</name>
</gene>